<evidence type="ECO:0000256" key="3">
    <source>
        <dbReference type="ARBA" id="ARBA00022840"/>
    </source>
</evidence>
<proteinExistence type="inferred from homology"/>
<dbReference type="AlphaFoldDB" id="H5SCY6"/>
<dbReference type="Gene3D" id="3.40.50.300">
    <property type="entry name" value="P-loop containing nucleotide triphosphate hydrolases"/>
    <property type="match status" value="1"/>
</dbReference>
<keyword evidence="1" id="KW-0813">Transport</keyword>
<dbReference type="PANTHER" id="PTHR24220">
    <property type="entry name" value="IMPORT ATP-BINDING PROTEIN"/>
    <property type="match status" value="1"/>
</dbReference>
<evidence type="ECO:0000256" key="4">
    <source>
        <dbReference type="ARBA" id="ARBA00038388"/>
    </source>
</evidence>
<protein>
    <submittedName>
        <fullName evidence="6">ABC transporter related protein</fullName>
    </submittedName>
</protein>
<dbReference type="PROSITE" id="PS50893">
    <property type="entry name" value="ABC_TRANSPORTER_2"/>
    <property type="match status" value="1"/>
</dbReference>
<dbReference type="InterPro" id="IPR017871">
    <property type="entry name" value="ABC_transporter-like_CS"/>
</dbReference>
<feature type="domain" description="ABC transporter" evidence="5">
    <location>
        <begin position="5"/>
        <end position="239"/>
    </location>
</feature>
<dbReference type="Pfam" id="PF00005">
    <property type="entry name" value="ABC_tran"/>
    <property type="match status" value="1"/>
</dbReference>
<dbReference type="GO" id="GO:0098796">
    <property type="term" value="C:membrane protein complex"/>
    <property type="evidence" value="ECO:0007669"/>
    <property type="project" value="UniProtKB-ARBA"/>
</dbReference>
<keyword evidence="2" id="KW-0547">Nucleotide-binding</keyword>
<name>H5SCY6_9BACT</name>
<dbReference type="GO" id="GO:0005524">
    <property type="term" value="F:ATP binding"/>
    <property type="evidence" value="ECO:0007669"/>
    <property type="project" value="UniProtKB-KW"/>
</dbReference>
<dbReference type="InterPro" id="IPR027417">
    <property type="entry name" value="P-loop_NTPase"/>
</dbReference>
<dbReference type="FunFam" id="3.40.50.300:FF:000032">
    <property type="entry name" value="Export ABC transporter ATP-binding protein"/>
    <property type="match status" value="1"/>
</dbReference>
<dbReference type="SUPFAM" id="SSF52540">
    <property type="entry name" value="P-loop containing nucleoside triphosphate hydrolases"/>
    <property type="match status" value="1"/>
</dbReference>
<evidence type="ECO:0000313" key="6">
    <source>
        <dbReference type="EMBL" id="BAL54022.1"/>
    </source>
</evidence>
<comment type="similarity">
    <text evidence="4">Belongs to the ABC transporter superfamily. Macrolide exporter (TC 3.A.1.122) family.</text>
</comment>
<dbReference type="GO" id="GO:0005886">
    <property type="term" value="C:plasma membrane"/>
    <property type="evidence" value="ECO:0007669"/>
    <property type="project" value="TreeGrafter"/>
</dbReference>
<evidence type="ECO:0000256" key="1">
    <source>
        <dbReference type="ARBA" id="ARBA00022448"/>
    </source>
</evidence>
<dbReference type="InterPro" id="IPR017911">
    <property type="entry name" value="MacB-like_ATP-bd"/>
</dbReference>
<keyword evidence="3" id="KW-0067">ATP-binding</keyword>
<evidence type="ECO:0000259" key="5">
    <source>
        <dbReference type="PROSITE" id="PS50893"/>
    </source>
</evidence>
<dbReference type="GO" id="GO:0016887">
    <property type="term" value="F:ATP hydrolysis activity"/>
    <property type="evidence" value="ECO:0007669"/>
    <property type="project" value="InterPro"/>
</dbReference>
<gene>
    <name evidence="6" type="ORF">HGMM_F12C05C05</name>
</gene>
<sequence>MRAAVICRKVVKVFGDGEPVYALRGVDLQVPFGELALLVGPSGCGKTTLLCILAGLLYPTAGEVEVLGYRLHEMSGSDLVRLRAKSIGFVFQQYNLLPALTAQENAAVPLLIQGVPRREALRRAGELLTELGLAERMHAYPHQLSGGQQQRVAIARALVHNPRFLVCDEPTAALDAESGRRTMELIRQIAVRPDRAVIVVTHDARIFDFGQRIIYMNDGIIVREEMPAGAATPASGGSV</sequence>
<evidence type="ECO:0000256" key="2">
    <source>
        <dbReference type="ARBA" id="ARBA00022741"/>
    </source>
</evidence>
<dbReference type="GO" id="GO:0022857">
    <property type="term" value="F:transmembrane transporter activity"/>
    <property type="evidence" value="ECO:0007669"/>
    <property type="project" value="TreeGrafter"/>
</dbReference>
<dbReference type="InterPro" id="IPR015854">
    <property type="entry name" value="ABC_transpr_LolD-like"/>
</dbReference>
<reference evidence="6" key="1">
    <citation type="journal article" date="2005" name="Environ. Microbiol.">
        <title>Genetic and functional properties of uncultivated thermophilic crenarchaeotes from a subsurface gold mine as revealed by analysis of genome fragments.</title>
        <authorList>
            <person name="Nunoura T."/>
            <person name="Hirayama H."/>
            <person name="Takami H."/>
            <person name="Oida H."/>
            <person name="Nishi S."/>
            <person name="Shimamura S."/>
            <person name="Suzuki Y."/>
            <person name="Inagaki F."/>
            <person name="Takai K."/>
            <person name="Nealson K.H."/>
            <person name="Horikoshi K."/>
        </authorList>
    </citation>
    <scope>NUCLEOTIDE SEQUENCE</scope>
</reference>
<reference evidence="6" key="2">
    <citation type="journal article" date="2012" name="PLoS ONE">
        <title>A Deeply Branching Thermophilic Bacterium with an Ancient Acetyl-CoA Pathway Dominates a Subsurface Ecosystem.</title>
        <authorList>
            <person name="Takami H."/>
            <person name="Noguchi H."/>
            <person name="Takaki Y."/>
            <person name="Uchiyama I."/>
            <person name="Toyoda A."/>
            <person name="Nishi S."/>
            <person name="Chee G.-J."/>
            <person name="Arai W."/>
            <person name="Nunoura T."/>
            <person name="Itoh T."/>
            <person name="Hattori M."/>
            <person name="Takai K."/>
        </authorList>
    </citation>
    <scope>NUCLEOTIDE SEQUENCE</scope>
</reference>
<dbReference type="InterPro" id="IPR003593">
    <property type="entry name" value="AAA+_ATPase"/>
</dbReference>
<dbReference type="PANTHER" id="PTHR24220:SF376">
    <property type="entry name" value="ABC TRANSPORTER"/>
    <property type="match status" value="1"/>
</dbReference>
<dbReference type="PROSITE" id="PS00211">
    <property type="entry name" value="ABC_TRANSPORTER_1"/>
    <property type="match status" value="1"/>
</dbReference>
<organism evidence="6">
    <name type="scientific">uncultured Planctomycetota bacterium</name>
    <dbReference type="NCBI Taxonomy" id="120965"/>
    <lineage>
        <taxon>Bacteria</taxon>
        <taxon>Pseudomonadati</taxon>
        <taxon>Planctomycetota</taxon>
        <taxon>environmental samples</taxon>
    </lineage>
</organism>
<dbReference type="CDD" id="cd03255">
    <property type="entry name" value="ABC_MJ0796_LolCDE_FtsE"/>
    <property type="match status" value="1"/>
</dbReference>
<dbReference type="SMART" id="SM00382">
    <property type="entry name" value="AAA"/>
    <property type="match status" value="1"/>
</dbReference>
<dbReference type="EMBL" id="AP011676">
    <property type="protein sequence ID" value="BAL54022.1"/>
    <property type="molecule type" value="Genomic_DNA"/>
</dbReference>
<accession>H5SCY6</accession>
<dbReference type="InterPro" id="IPR003439">
    <property type="entry name" value="ABC_transporter-like_ATP-bd"/>
</dbReference>